<reference evidence="1 2" key="1">
    <citation type="journal article" date="2020" name="ISME J.">
        <title>Uncovering the hidden diversity of litter-decomposition mechanisms in mushroom-forming fungi.</title>
        <authorList>
            <person name="Floudas D."/>
            <person name="Bentzer J."/>
            <person name="Ahren D."/>
            <person name="Johansson T."/>
            <person name="Persson P."/>
            <person name="Tunlid A."/>
        </authorList>
    </citation>
    <scope>NUCLEOTIDE SEQUENCE [LARGE SCALE GENOMIC DNA]</scope>
    <source>
        <strain evidence="1 2">CBS 175.51</strain>
    </source>
</reference>
<dbReference type="EMBL" id="JAACJK010000165">
    <property type="protein sequence ID" value="KAF5323848.1"/>
    <property type="molecule type" value="Genomic_DNA"/>
</dbReference>
<accession>A0A8H5F5C5</accession>
<dbReference type="Proteomes" id="UP000541558">
    <property type="component" value="Unassembled WGS sequence"/>
</dbReference>
<comment type="caution">
    <text evidence="1">The sequence shown here is derived from an EMBL/GenBank/DDBJ whole genome shotgun (WGS) entry which is preliminary data.</text>
</comment>
<keyword evidence="2" id="KW-1185">Reference proteome</keyword>
<proteinExistence type="predicted"/>
<name>A0A8H5F5C5_9AGAR</name>
<evidence type="ECO:0000313" key="2">
    <source>
        <dbReference type="Proteomes" id="UP000541558"/>
    </source>
</evidence>
<sequence length="80" mass="9357">MHEELLSALSMRQIMEELDEHLETREAQGREVMYPGLEGDRRYDLVWKSLSSHAKKWIIEEHLRIGLPHPHRLVDSPSAA</sequence>
<gene>
    <name evidence="1" type="ORF">D9611_008434</name>
</gene>
<evidence type="ECO:0000313" key="1">
    <source>
        <dbReference type="EMBL" id="KAF5323848.1"/>
    </source>
</evidence>
<dbReference type="AlphaFoldDB" id="A0A8H5F5C5"/>
<protein>
    <submittedName>
        <fullName evidence="1">Uncharacterized protein</fullName>
    </submittedName>
</protein>
<organism evidence="1 2">
    <name type="scientific">Ephemerocybe angulata</name>
    <dbReference type="NCBI Taxonomy" id="980116"/>
    <lineage>
        <taxon>Eukaryota</taxon>
        <taxon>Fungi</taxon>
        <taxon>Dikarya</taxon>
        <taxon>Basidiomycota</taxon>
        <taxon>Agaricomycotina</taxon>
        <taxon>Agaricomycetes</taxon>
        <taxon>Agaricomycetidae</taxon>
        <taxon>Agaricales</taxon>
        <taxon>Agaricineae</taxon>
        <taxon>Psathyrellaceae</taxon>
        <taxon>Ephemerocybe</taxon>
    </lineage>
</organism>